<evidence type="ECO:0000313" key="1">
    <source>
        <dbReference type="EMBL" id="MBC8757022.1"/>
    </source>
</evidence>
<dbReference type="EMBL" id="JACGWS010000015">
    <property type="protein sequence ID" value="MBC8757022.1"/>
    <property type="molecule type" value="Genomic_DNA"/>
</dbReference>
<reference evidence="1 2" key="1">
    <citation type="submission" date="2020-07" db="EMBL/GenBank/DDBJ databases">
        <title>Description of Kordia aestuariivivens sp. nov., isolated from a tidal flat.</title>
        <authorList>
            <person name="Park S."/>
            <person name="Yoon J.-H."/>
        </authorList>
    </citation>
    <scope>NUCLEOTIDE SEQUENCE [LARGE SCALE GENOMIC DNA]</scope>
    <source>
        <strain evidence="1 2">YSTF-M3</strain>
    </source>
</reference>
<name>A0ABR7QEM5_9FLAO</name>
<evidence type="ECO:0000313" key="2">
    <source>
        <dbReference type="Proteomes" id="UP000619238"/>
    </source>
</evidence>
<keyword evidence="2" id="KW-1185">Reference proteome</keyword>
<accession>A0ABR7QEM5</accession>
<evidence type="ECO:0008006" key="3">
    <source>
        <dbReference type="Google" id="ProtNLM"/>
    </source>
</evidence>
<comment type="caution">
    <text evidence="1">The sequence shown here is derived from an EMBL/GenBank/DDBJ whole genome shotgun (WGS) entry which is preliminary data.</text>
</comment>
<proteinExistence type="predicted"/>
<gene>
    <name evidence="1" type="ORF">H2O64_20285</name>
</gene>
<dbReference type="PROSITE" id="PS51257">
    <property type="entry name" value="PROKAR_LIPOPROTEIN"/>
    <property type="match status" value="1"/>
</dbReference>
<sequence>MKKVILSSIIALLLLSCSKKEQYYGTWTCEFSYGASPTFMKIDADSISLSESGNYWNTYPLSINNNCLTFLDNTFKTSISKDSMVFEGNVYKKDSFSSLLNIKLPELKTYHFQEANPDEKLIYIKYGKVPNSNEFKLQLNDKYANFAAILDYFSHEVGSCSKLSSPARVVLICDKDAKMEDLEYLFFELTKMNALVFYTVDHVKYKVIDQEIEQKIFSQENRITPIFNIKYNQKINDMDFEVIYTTMNDKPLEDFKFKNTQSLFLVNDRFHIGKKQYNLETFTKKVDSIVSNNTQLVSLFDLKSNYKHFTIFNAVINDAYLKHYDAIAKQKFNTTYEQLNSDGKAVIKALLQKENIQNISISHFLSFAENPKFPFKNIKEQLPEAYFKQLE</sequence>
<organism evidence="1 2">
    <name type="scientific">Kordia aestuariivivens</name>
    <dbReference type="NCBI Taxonomy" id="2759037"/>
    <lineage>
        <taxon>Bacteria</taxon>
        <taxon>Pseudomonadati</taxon>
        <taxon>Bacteroidota</taxon>
        <taxon>Flavobacteriia</taxon>
        <taxon>Flavobacteriales</taxon>
        <taxon>Flavobacteriaceae</taxon>
        <taxon>Kordia</taxon>
    </lineage>
</organism>
<dbReference type="Proteomes" id="UP000619238">
    <property type="component" value="Unassembled WGS sequence"/>
</dbReference>
<protein>
    <recommendedName>
        <fullName evidence="3">Lipoprotein</fullName>
    </recommendedName>
</protein>
<dbReference type="RefSeq" id="WP_187564062.1">
    <property type="nucleotide sequence ID" value="NZ_JACGWS010000015.1"/>
</dbReference>